<proteinExistence type="predicted"/>
<keyword evidence="6" id="KW-1185">Reference proteome</keyword>
<accession>A0ABQ2A2C7</accession>
<evidence type="ECO:0000313" key="6">
    <source>
        <dbReference type="Proteomes" id="UP000605427"/>
    </source>
</evidence>
<dbReference type="PANTHER" id="PTHR33154">
    <property type="entry name" value="TRANSCRIPTIONAL REGULATOR, ARSR FAMILY"/>
    <property type="match status" value="1"/>
</dbReference>
<evidence type="ECO:0000259" key="4">
    <source>
        <dbReference type="PROSITE" id="PS50987"/>
    </source>
</evidence>
<dbReference type="CDD" id="cd00090">
    <property type="entry name" value="HTH_ARSR"/>
    <property type="match status" value="1"/>
</dbReference>
<dbReference type="PROSITE" id="PS50987">
    <property type="entry name" value="HTH_ARSR_2"/>
    <property type="match status" value="1"/>
</dbReference>
<evidence type="ECO:0000256" key="2">
    <source>
        <dbReference type="ARBA" id="ARBA00023125"/>
    </source>
</evidence>
<evidence type="ECO:0000256" key="1">
    <source>
        <dbReference type="ARBA" id="ARBA00023015"/>
    </source>
</evidence>
<protein>
    <submittedName>
        <fullName evidence="5">Transcriptional regulator</fullName>
    </submittedName>
</protein>
<dbReference type="SMART" id="SM00418">
    <property type="entry name" value="HTH_ARSR"/>
    <property type="match status" value="1"/>
</dbReference>
<dbReference type="EMBL" id="BMDD01000004">
    <property type="protein sequence ID" value="GGH82996.1"/>
    <property type="molecule type" value="Genomic_DNA"/>
</dbReference>
<dbReference type="Gene3D" id="1.10.10.10">
    <property type="entry name" value="Winged helix-like DNA-binding domain superfamily/Winged helix DNA-binding domain"/>
    <property type="match status" value="1"/>
</dbReference>
<gene>
    <name evidence="5" type="primary">arsR</name>
    <name evidence="5" type="ORF">GCM10007362_35160</name>
</gene>
<reference evidence="6" key="1">
    <citation type="journal article" date="2019" name="Int. J. Syst. Evol. Microbiol.">
        <title>The Global Catalogue of Microorganisms (GCM) 10K type strain sequencing project: providing services to taxonomists for standard genome sequencing and annotation.</title>
        <authorList>
            <consortium name="The Broad Institute Genomics Platform"/>
            <consortium name="The Broad Institute Genome Sequencing Center for Infectious Disease"/>
            <person name="Wu L."/>
            <person name="Ma J."/>
        </authorList>
    </citation>
    <scope>NUCLEOTIDE SEQUENCE [LARGE SCALE GENOMIC DNA]</scope>
    <source>
        <strain evidence="6">CCM 8702</strain>
    </source>
</reference>
<sequence>MRSRLTYREISIYNIGMKTIDIFKALSNETRLNMLLWLREPEKHFPAQGAHIPKGVNFAGGVCVGDIQEKAGLSQSTVSSYLNMMQKAGLLESFRHGQWTYYRRNEASIQALAEEIRTSL</sequence>
<name>A0ABQ2A2C7_9BACL</name>
<evidence type="ECO:0000256" key="3">
    <source>
        <dbReference type="ARBA" id="ARBA00023163"/>
    </source>
</evidence>
<dbReference type="InterPro" id="IPR011991">
    <property type="entry name" value="ArsR-like_HTH"/>
</dbReference>
<dbReference type="PANTHER" id="PTHR33154:SF33">
    <property type="entry name" value="TRANSCRIPTIONAL REPRESSOR SDPR"/>
    <property type="match status" value="1"/>
</dbReference>
<comment type="caution">
    <text evidence="5">The sequence shown here is derived from an EMBL/GenBank/DDBJ whole genome shotgun (WGS) entry which is preliminary data.</text>
</comment>
<dbReference type="InterPro" id="IPR001845">
    <property type="entry name" value="HTH_ArsR_DNA-bd_dom"/>
</dbReference>
<keyword evidence="1" id="KW-0805">Transcription regulation</keyword>
<dbReference type="InterPro" id="IPR036388">
    <property type="entry name" value="WH-like_DNA-bd_sf"/>
</dbReference>
<feature type="domain" description="HTH arsR-type" evidence="4">
    <location>
        <begin position="12"/>
        <end position="120"/>
    </location>
</feature>
<keyword evidence="2" id="KW-0238">DNA-binding</keyword>
<keyword evidence="3" id="KW-0804">Transcription</keyword>
<dbReference type="InterPro" id="IPR036390">
    <property type="entry name" value="WH_DNA-bd_sf"/>
</dbReference>
<dbReference type="InterPro" id="IPR051081">
    <property type="entry name" value="HTH_MetalResp_TranReg"/>
</dbReference>
<evidence type="ECO:0000313" key="5">
    <source>
        <dbReference type="EMBL" id="GGH82996.1"/>
    </source>
</evidence>
<dbReference type="SUPFAM" id="SSF46785">
    <property type="entry name" value="Winged helix' DNA-binding domain"/>
    <property type="match status" value="1"/>
</dbReference>
<dbReference type="Proteomes" id="UP000605427">
    <property type="component" value="Unassembled WGS sequence"/>
</dbReference>
<organism evidence="5 6">
    <name type="scientific">Saccharibacillus endophyticus</name>
    <dbReference type="NCBI Taxonomy" id="2060666"/>
    <lineage>
        <taxon>Bacteria</taxon>
        <taxon>Bacillati</taxon>
        <taxon>Bacillota</taxon>
        <taxon>Bacilli</taxon>
        <taxon>Bacillales</taxon>
        <taxon>Paenibacillaceae</taxon>
        <taxon>Saccharibacillus</taxon>
    </lineage>
</organism>
<dbReference type="Pfam" id="PF01022">
    <property type="entry name" value="HTH_5"/>
    <property type="match status" value="1"/>
</dbReference>